<evidence type="ECO:0000256" key="17">
    <source>
        <dbReference type="SAM" id="Phobius"/>
    </source>
</evidence>
<protein>
    <submittedName>
        <fullName evidence="20">Penicillin-binding protein 1C</fullName>
    </submittedName>
</protein>
<keyword evidence="5" id="KW-0121">Carboxypeptidase</keyword>
<evidence type="ECO:0000256" key="15">
    <source>
        <dbReference type="ARBA" id="ARBA00034000"/>
    </source>
</evidence>
<reference evidence="20 21" key="1">
    <citation type="journal article" date="2016" name="Nat. Commun.">
        <title>Thousands of microbial genomes shed light on interconnected biogeochemical processes in an aquifer system.</title>
        <authorList>
            <person name="Anantharaman K."/>
            <person name="Brown C.T."/>
            <person name="Hug L.A."/>
            <person name="Sharon I."/>
            <person name="Castelle C.J."/>
            <person name="Probst A.J."/>
            <person name="Thomas B.C."/>
            <person name="Singh A."/>
            <person name="Wilkins M.J."/>
            <person name="Karaoz U."/>
            <person name="Brodie E.L."/>
            <person name="Williams K.H."/>
            <person name="Hubbard S.S."/>
            <person name="Banfield J.F."/>
        </authorList>
    </citation>
    <scope>NUCLEOTIDE SEQUENCE [LARGE SCALE GENOMIC DNA]</scope>
</reference>
<accession>A0A1F5HCD0</accession>
<evidence type="ECO:0000256" key="2">
    <source>
        <dbReference type="ARBA" id="ARBA00007090"/>
    </source>
</evidence>
<keyword evidence="7" id="KW-0328">Glycosyltransferase</keyword>
<dbReference type="GO" id="GO:0008955">
    <property type="term" value="F:peptidoglycan glycosyltransferase activity"/>
    <property type="evidence" value="ECO:0007669"/>
    <property type="project" value="UniProtKB-EC"/>
</dbReference>
<dbReference type="PANTHER" id="PTHR32282:SF11">
    <property type="entry name" value="PENICILLIN-BINDING PROTEIN 1B"/>
    <property type="match status" value="1"/>
</dbReference>
<evidence type="ECO:0000259" key="18">
    <source>
        <dbReference type="Pfam" id="PF00905"/>
    </source>
</evidence>
<feature type="domain" description="Glycosyl transferase family 51" evidence="19">
    <location>
        <begin position="127"/>
        <end position="302"/>
    </location>
</feature>
<keyword evidence="17" id="KW-0812">Transmembrane</keyword>
<evidence type="ECO:0000256" key="3">
    <source>
        <dbReference type="ARBA" id="ARBA00007739"/>
    </source>
</evidence>
<dbReference type="NCBIfam" id="TIGR02073">
    <property type="entry name" value="PBP_1c"/>
    <property type="match status" value="1"/>
</dbReference>
<dbReference type="GO" id="GO:0030288">
    <property type="term" value="C:outer membrane-bounded periplasmic space"/>
    <property type="evidence" value="ECO:0007669"/>
    <property type="project" value="TreeGrafter"/>
</dbReference>
<dbReference type="Pfam" id="PF00912">
    <property type="entry name" value="Transgly"/>
    <property type="match status" value="1"/>
</dbReference>
<evidence type="ECO:0000256" key="14">
    <source>
        <dbReference type="ARBA" id="ARBA00023316"/>
    </source>
</evidence>
<dbReference type="GO" id="GO:0008360">
    <property type="term" value="P:regulation of cell shape"/>
    <property type="evidence" value="ECO:0007669"/>
    <property type="project" value="UniProtKB-KW"/>
</dbReference>
<evidence type="ECO:0000256" key="16">
    <source>
        <dbReference type="ARBA" id="ARBA00049902"/>
    </source>
</evidence>
<feature type="transmembrane region" description="Helical" evidence="17">
    <location>
        <begin position="84"/>
        <end position="102"/>
    </location>
</feature>
<dbReference type="Gene3D" id="3.40.710.10">
    <property type="entry name" value="DD-peptidase/beta-lactamase superfamily"/>
    <property type="match status" value="1"/>
</dbReference>
<organism evidence="20 21">
    <name type="scientific">Candidatus Curtissbacteria bacterium RIFOXYA1_FULL_41_14</name>
    <dbReference type="NCBI Taxonomy" id="1797737"/>
    <lineage>
        <taxon>Bacteria</taxon>
        <taxon>Candidatus Curtissiibacteriota</taxon>
    </lineage>
</organism>
<name>A0A1F5HCD0_9BACT</name>
<keyword evidence="11" id="KW-0573">Peptidoglycan synthesis</keyword>
<comment type="caution">
    <text evidence="20">The sequence shown here is derived from an EMBL/GenBank/DDBJ whole genome shotgun (WGS) entry which is preliminary data.</text>
</comment>
<feature type="domain" description="Penicillin-binding protein transpeptidase" evidence="18">
    <location>
        <begin position="390"/>
        <end position="672"/>
    </location>
</feature>
<dbReference type="SUPFAM" id="SSF53955">
    <property type="entry name" value="Lysozyme-like"/>
    <property type="match status" value="1"/>
</dbReference>
<evidence type="ECO:0000313" key="20">
    <source>
        <dbReference type="EMBL" id="OGE01813.1"/>
    </source>
</evidence>
<evidence type="ECO:0000256" key="1">
    <source>
        <dbReference type="ARBA" id="ARBA00004236"/>
    </source>
</evidence>
<dbReference type="Proteomes" id="UP000176751">
    <property type="component" value="Unassembled WGS sequence"/>
</dbReference>
<keyword evidence="14" id="KW-0961">Cell wall biogenesis/degradation</keyword>
<keyword evidence="17" id="KW-1133">Transmembrane helix</keyword>
<dbReference type="InterPro" id="IPR050396">
    <property type="entry name" value="Glycosyltr_51/Transpeptidase"/>
</dbReference>
<evidence type="ECO:0000256" key="6">
    <source>
        <dbReference type="ARBA" id="ARBA00022670"/>
    </source>
</evidence>
<keyword evidence="6" id="KW-0645">Protease</keyword>
<evidence type="ECO:0000256" key="7">
    <source>
        <dbReference type="ARBA" id="ARBA00022676"/>
    </source>
</evidence>
<dbReference type="Gene3D" id="1.10.3810.10">
    <property type="entry name" value="Biosynthetic peptidoglycan transglycosylase-like"/>
    <property type="match status" value="1"/>
</dbReference>
<dbReference type="PANTHER" id="PTHR32282">
    <property type="entry name" value="BINDING PROTEIN TRANSPEPTIDASE, PUTATIVE-RELATED"/>
    <property type="match status" value="1"/>
</dbReference>
<comment type="subcellular location">
    <subcellularLocation>
        <location evidence="1">Cell membrane</location>
    </subcellularLocation>
</comment>
<dbReference type="InterPro" id="IPR023346">
    <property type="entry name" value="Lysozyme-like_dom_sf"/>
</dbReference>
<comment type="similarity">
    <text evidence="2">In the C-terminal section; belongs to the transpeptidase family.</text>
</comment>
<dbReference type="GO" id="GO:0005886">
    <property type="term" value="C:plasma membrane"/>
    <property type="evidence" value="ECO:0007669"/>
    <property type="project" value="UniProtKB-SubCell"/>
</dbReference>
<evidence type="ECO:0000256" key="9">
    <source>
        <dbReference type="ARBA" id="ARBA00022801"/>
    </source>
</evidence>
<evidence type="ECO:0000256" key="4">
    <source>
        <dbReference type="ARBA" id="ARBA00022475"/>
    </source>
</evidence>
<dbReference type="GO" id="GO:0006508">
    <property type="term" value="P:proteolysis"/>
    <property type="evidence" value="ECO:0007669"/>
    <property type="project" value="UniProtKB-KW"/>
</dbReference>
<dbReference type="InterPro" id="IPR012338">
    <property type="entry name" value="Beta-lactam/transpept-like"/>
</dbReference>
<evidence type="ECO:0000256" key="10">
    <source>
        <dbReference type="ARBA" id="ARBA00022960"/>
    </source>
</evidence>
<keyword evidence="13" id="KW-0511">Multifunctional enzyme</keyword>
<feature type="transmembrane region" description="Helical" evidence="17">
    <location>
        <begin position="32"/>
        <end position="51"/>
    </location>
</feature>
<sequence length="780" mass="85984">MLKFTLIKKSLFKILSIFIIFLTWFIRLDIFIGDVTIFLIKTILLSIGRLLKKLNLDLRKRAPAVFHTLDRLIHHPVVGQDRSFKVGLATIFILIFAIWFTTRDLPSPKQLETRKLPQTTKIYDRDGELLYNIYSDQNRTVVPLSEIPNSLKQATIAIEDKDFYKHKGFDIYGIARATRKTVFEGNLQGGSTITQQLVKSAFLSPERTISRKIKELYLAFRVEMAFPKDRILEMYLNQVPYGGTAWGAAAAAEQYFGKDVKDLTLAQSALLAGLPAAPTYYSPFGQDSKRAKERQKQVLRRMVEDGYILKEEADAAAGEELSFKPSATDIKAPHFVMYVREYLAEKYGEAVAAQGGLKVTTTLDLDIQESAQKIVKDNIDKLKVHRVSNGSALVTKPKTGEILAMVGSKDFFDTSIDGNVNVTIASRQPGSSIKPVNYATALERRLITPATIIMDVPTTFSGGPVPYRPVNYDGRFHGPVQVRFALGNSYNIPAVKVLALNGVGEMIKMAREMGITTFTDESRYGLSLTLGGGEVKMTEMAQAFGVFANEGAKVDVTPILKIEDSNGKTLEEFKPKTGKKVLSPQTSFLISSILSDNSARTAAFGPSSKLVIKDKTVAVKTGTTDDKRDNWTIGYTPSYFVATWVGNNDNTPMNPAISSGITGATPIWNEIMTDVLKDKVNEAFKVPTGVTGMEICSVTGGAKNEACPGRFEYFIAGTEPKKDTFAKAKVWIDVTTGQVVEPGSPNAEEKEEVVLQDPYSKKDFCVTCPRPQTSPSPAPG</sequence>
<proteinExistence type="inferred from homology"/>
<keyword evidence="10" id="KW-0133">Cell shape</keyword>
<dbReference type="InterPro" id="IPR001264">
    <property type="entry name" value="Glyco_trans_51"/>
</dbReference>
<comment type="similarity">
    <text evidence="3">In the N-terminal section; belongs to the glycosyltransferase 51 family.</text>
</comment>
<dbReference type="InterPro" id="IPR001460">
    <property type="entry name" value="PCN-bd_Tpept"/>
</dbReference>
<gene>
    <name evidence="20" type="ORF">A2196_02920</name>
</gene>
<keyword evidence="12 17" id="KW-0472">Membrane</keyword>
<evidence type="ECO:0000256" key="5">
    <source>
        <dbReference type="ARBA" id="ARBA00022645"/>
    </source>
</evidence>
<dbReference type="FunFam" id="1.10.3810.10:FF:000001">
    <property type="entry name" value="Penicillin-binding protein 1A"/>
    <property type="match status" value="1"/>
</dbReference>
<dbReference type="InterPro" id="IPR036950">
    <property type="entry name" value="PBP_transglycosylase"/>
</dbReference>
<dbReference type="AlphaFoldDB" id="A0A1F5HCD0"/>
<dbReference type="SUPFAM" id="SSF56601">
    <property type="entry name" value="beta-lactamase/transpeptidase-like"/>
    <property type="match status" value="1"/>
</dbReference>
<dbReference type="GO" id="GO:0009002">
    <property type="term" value="F:serine-type D-Ala-D-Ala carboxypeptidase activity"/>
    <property type="evidence" value="ECO:0007669"/>
    <property type="project" value="UniProtKB-EC"/>
</dbReference>
<comment type="catalytic activity">
    <reaction evidence="16">
        <text>[GlcNAc-(1-&gt;4)-Mur2Ac(oyl-L-Ala-gamma-D-Glu-L-Lys-D-Ala-D-Ala)](n)-di-trans,octa-cis-undecaprenyl diphosphate + beta-D-GlcNAc-(1-&gt;4)-Mur2Ac(oyl-L-Ala-gamma-D-Glu-L-Lys-D-Ala-D-Ala)-di-trans,octa-cis-undecaprenyl diphosphate = [GlcNAc-(1-&gt;4)-Mur2Ac(oyl-L-Ala-gamma-D-Glu-L-Lys-D-Ala-D-Ala)](n+1)-di-trans,octa-cis-undecaprenyl diphosphate + di-trans,octa-cis-undecaprenyl diphosphate + H(+)</text>
        <dbReference type="Rhea" id="RHEA:23708"/>
        <dbReference type="Rhea" id="RHEA-COMP:9602"/>
        <dbReference type="Rhea" id="RHEA-COMP:9603"/>
        <dbReference type="ChEBI" id="CHEBI:15378"/>
        <dbReference type="ChEBI" id="CHEBI:58405"/>
        <dbReference type="ChEBI" id="CHEBI:60033"/>
        <dbReference type="ChEBI" id="CHEBI:78435"/>
        <dbReference type="EC" id="2.4.99.28"/>
    </reaction>
</comment>
<dbReference type="InterPro" id="IPR011815">
    <property type="entry name" value="PBP_1c"/>
</dbReference>
<evidence type="ECO:0000313" key="21">
    <source>
        <dbReference type="Proteomes" id="UP000176751"/>
    </source>
</evidence>
<feature type="transmembrane region" description="Helical" evidence="17">
    <location>
        <begin position="10"/>
        <end position="26"/>
    </location>
</feature>
<keyword evidence="8" id="KW-0808">Transferase</keyword>
<dbReference type="Pfam" id="PF00905">
    <property type="entry name" value="Transpeptidase"/>
    <property type="match status" value="1"/>
</dbReference>
<dbReference type="GO" id="GO:0009252">
    <property type="term" value="P:peptidoglycan biosynthetic process"/>
    <property type="evidence" value="ECO:0007669"/>
    <property type="project" value="UniProtKB-KW"/>
</dbReference>
<evidence type="ECO:0000256" key="11">
    <source>
        <dbReference type="ARBA" id="ARBA00022984"/>
    </source>
</evidence>
<dbReference type="STRING" id="1797737.A2196_02920"/>
<evidence type="ECO:0000256" key="12">
    <source>
        <dbReference type="ARBA" id="ARBA00023136"/>
    </source>
</evidence>
<dbReference type="GO" id="GO:0008658">
    <property type="term" value="F:penicillin binding"/>
    <property type="evidence" value="ECO:0007669"/>
    <property type="project" value="InterPro"/>
</dbReference>
<evidence type="ECO:0000259" key="19">
    <source>
        <dbReference type="Pfam" id="PF00912"/>
    </source>
</evidence>
<comment type="catalytic activity">
    <reaction evidence="15">
        <text>Preferential cleavage: (Ac)2-L-Lys-D-Ala-|-D-Ala. Also transpeptidation of peptidyl-alanyl moieties that are N-acyl substituents of D-alanine.</text>
        <dbReference type="EC" id="3.4.16.4"/>
    </reaction>
</comment>
<keyword evidence="4" id="KW-1003">Cell membrane</keyword>
<evidence type="ECO:0000256" key="8">
    <source>
        <dbReference type="ARBA" id="ARBA00022679"/>
    </source>
</evidence>
<dbReference type="GO" id="GO:0071555">
    <property type="term" value="P:cell wall organization"/>
    <property type="evidence" value="ECO:0007669"/>
    <property type="project" value="UniProtKB-KW"/>
</dbReference>
<dbReference type="EMBL" id="MFCA01000025">
    <property type="protein sequence ID" value="OGE01813.1"/>
    <property type="molecule type" value="Genomic_DNA"/>
</dbReference>
<keyword evidence="9" id="KW-0378">Hydrolase</keyword>
<dbReference type="NCBIfam" id="TIGR02074">
    <property type="entry name" value="PBP_1a_fam"/>
    <property type="match status" value="1"/>
</dbReference>
<evidence type="ECO:0000256" key="13">
    <source>
        <dbReference type="ARBA" id="ARBA00023268"/>
    </source>
</evidence>